<comment type="subcellular location">
    <subcellularLocation>
        <location evidence="9">Cytoplasm</location>
    </subcellularLocation>
</comment>
<evidence type="ECO:0000256" key="7">
    <source>
        <dbReference type="ARBA" id="ARBA00022801"/>
    </source>
</evidence>
<dbReference type="InterPro" id="IPR002043">
    <property type="entry name" value="UDG_fam1"/>
</dbReference>
<dbReference type="Pfam" id="PF03167">
    <property type="entry name" value="UDG"/>
    <property type="match status" value="1"/>
</dbReference>
<dbReference type="CDD" id="cd10027">
    <property type="entry name" value="UDG-F1-like"/>
    <property type="match status" value="1"/>
</dbReference>
<dbReference type="SMART" id="SM00987">
    <property type="entry name" value="UreE_C"/>
    <property type="match status" value="1"/>
</dbReference>
<evidence type="ECO:0000259" key="12">
    <source>
        <dbReference type="SMART" id="SM00986"/>
    </source>
</evidence>
<dbReference type="EMBL" id="AFVZ01000001">
    <property type="protein sequence ID" value="EHN59907.1"/>
    <property type="molecule type" value="Genomic_DNA"/>
</dbReference>
<name>G9WGT0_9LACO</name>
<evidence type="ECO:0000256" key="2">
    <source>
        <dbReference type="ARBA" id="ARBA00002631"/>
    </source>
</evidence>
<dbReference type="HOGENOM" id="CLU_032162_3_1_9"/>
<reference evidence="13 14" key="1">
    <citation type="journal article" date="2012" name="PLoS ONE">
        <title>Functional divergence in the genus oenococcus as predicted by genome sequencing of the newly-described species, Oenococcus kitaharae.</title>
        <authorList>
            <person name="Borneman A.R."/>
            <person name="McCarthy J.M."/>
            <person name="Chambers P.J."/>
            <person name="Bartowsky E.J."/>
        </authorList>
    </citation>
    <scope>NUCLEOTIDE SEQUENCE [LARGE SCALE GENOMIC DNA]</scope>
    <source>
        <strain evidence="14">DSM17330</strain>
    </source>
</reference>
<dbReference type="Gene3D" id="3.40.470.10">
    <property type="entry name" value="Uracil-DNA glycosylase-like domain"/>
    <property type="match status" value="1"/>
</dbReference>
<dbReference type="RefSeq" id="WP_007747283.1">
    <property type="nucleotide sequence ID" value="NZ_CM001398.1"/>
</dbReference>
<dbReference type="NCBIfam" id="NF003589">
    <property type="entry name" value="PRK05254.1-2"/>
    <property type="match status" value="1"/>
</dbReference>
<dbReference type="Proteomes" id="UP000004959">
    <property type="component" value="Chromosome"/>
</dbReference>
<dbReference type="AlphaFoldDB" id="G9WGT0"/>
<dbReference type="SMART" id="SM00986">
    <property type="entry name" value="UDG"/>
    <property type="match status" value="1"/>
</dbReference>
<dbReference type="NCBIfam" id="TIGR00628">
    <property type="entry name" value="ung"/>
    <property type="match status" value="1"/>
</dbReference>
<dbReference type="NCBIfam" id="NF003588">
    <property type="entry name" value="PRK05254.1-1"/>
    <property type="match status" value="1"/>
</dbReference>
<feature type="active site" description="Proton acceptor" evidence="9 10">
    <location>
        <position position="70"/>
    </location>
</feature>
<evidence type="ECO:0000256" key="5">
    <source>
        <dbReference type="ARBA" id="ARBA00018429"/>
    </source>
</evidence>
<comment type="similarity">
    <text evidence="3 9 11">Belongs to the uracil-DNA glycosylase (UDG) superfamily. UNG family.</text>
</comment>
<dbReference type="PANTHER" id="PTHR11264">
    <property type="entry name" value="URACIL-DNA GLYCOSYLASE"/>
    <property type="match status" value="1"/>
</dbReference>
<evidence type="ECO:0000256" key="3">
    <source>
        <dbReference type="ARBA" id="ARBA00008184"/>
    </source>
</evidence>
<gene>
    <name evidence="9" type="primary">ung</name>
    <name evidence="13" type="ORF">OKIT_1837</name>
</gene>
<evidence type="ECO:0000313" key="14">
    <source>
        <dbReference type="Proteomes" id="UP000004959"/>
    </source>
</evidence>
<dbReference type="PROSITE" id="PS00130">
    <property type="entry name" value="U_DNA_GLYCOSYLASE"/>
    <property type="match status" value="1"/>
</dbReference>
<evidence type="ECO:0000313" key="13">
    <source>
        <dbReference type="EMBL" id="EHN59907.1"/>
    </source>
</evidence>
<protein>
    <recommendedName>
        <fullName evidence="5 9">Uracil-DNA glycosylase</fullName>
        <shortName evidence="9">UDG</shortName>
        <ecNumber evidence="4 9">3.2.2.27</ecNumber>
    </recommendedName>
</protein>
<evidence type="ECO:0000256" key="9">
    <source>
        <dbReference type="HAMAP-Rule" id="MF_00148"/>
    </source>
</evidence>
<evidence type="ECO:0000256" key="1">
    <source>
        <dbReference type="ARBA" id="ARBA00001400"/>
    </source>
</evidence>
<dbReference type="eggNOG" id="COG0692">
    <property type="taxonomic scope" value="Bacteria"/>
</dbReference>
<dbReference type="OrthoDB" id="9804372at2"/>
<proteinExistence type="inferred from homology"/>
<dbReference type="SUPFAM" id="SSF52141">
    <property type="entry name" value="Uracil-DNA glycosylase-like"/>
    <property type="match status" value="1"/>
</dbReference>
<keyword evidence="9" id="KW-0963">Cytoplasm</keyword>
<evidence type="ECO:0000256" key="10">
    <source>
        <dbReference type="PROSITE-ProRule" id="PRU10072"/>
    </source>
</evidence>
<dbReference type="InterPro" id="IPR018085">
    <property type="entry name" value="Ura-DNA_Glyclase_AS"/>
</dbReference>
<dbReference type="GO" id="GO:0004844">
    <property type="term" value="F:uracil DNA N-glycosylase activity"/>
    <property type="evidence" value="ECO:0007669"/>
    <property type="project" value="UniProtKB-UniRule"/>
</dbReference>
<keyword evidence="6 9" id="KW-0227">DNA damage</keyword>
<feature type="domain" description="Uracil-DNA glycosylase-like" evidence="12">
    <location>
        <begin position="55"/>
        <end position="214"/>
    </location>
</feature>
<evidence type="ECO:0000256" key="8">
    <source>
        <dbReference type="ARBA" id="ARBA00023204"/>
    </source>
</evidence>
<evidence type="ECO:0000256" key="6">
    <source>
        <dbReference type="ARBA" id="ARBA00022763"/>
    </source>
</evidence>
<comment type="function">
    <text evidence="2 9 11">Excises uracil residues from the DNA which can arise as a result of misincorporation of dUMP residues by DNA polymerase or due to deamination of cytosine.</text>
</comment>
<sequence>MNDYLINLKKTDWYKHLLPVLGETYFKQINDFLADCYEGPDRVFPPADKIFSAMLDTSLADTKVIIVGQDPYHELGQAQGLSFSVPDDFPAPSSLQNIHKEIQTDLGQARQSHDLIPWAKQGVLLLNSVLTVKEHQANSHAGLIWEKFTDSVIQLASAEPQPKVFILWGNFARRKASLIDAEKDLILQSAHPSGLSANRGFFGSRPFSQTNDWLQAHGRNAINWLK</sequence>
<dbReference type="GO" id="GO:0005737">
    <property type="term" value="C:cytoplasm"/>
    <property type="evidence" value="ECO:0007669"/>
    <property type="project" value="UniProtKB-SubCell"/>
</dbReference>
<dbReference type="InterPro" id="IPR036895">
    <property type="entry name" value="Uracil-DNA_glycosylase-like_sf"/>
</dbReference>
<comment type="caution">
    <text evidence="13">The sequence shown here is derived from an EMBL/GenBank/DDBJ whole genome shotgun (WGS) entry which is preliminary data.</text>
</comment>
<keyword evidence="7 9" id="KW-0378">Hydrolase</keyword>
<dbReference type="NCBIfam" id="NF003592">
    <property type="entry name" value="PRK05254.1-5"/>
    <property type="match status" value="1"/>
</dbReference>
<dbReference type="PANTHER" id="PTHR11264:SF0">
    <property type="entry name" value="URACIL-DNA GLYCOSYLASE"/>
    <property type="match status" value="1"/>
</dbReference>
<organism evidence="13 14">
    <name type="scientific">Oenococcus kitaharae DSM 17330</name>
    <dbReference type="NCBI Taxonomy" id="1045004"/>
    <lineage>
        <taxon>Bacteria</taxon>
        <taxon>Bacillati</taxon>
        <taxon>Bacillota</taxon>
        <taxon>Bacilli</taxon>
        <taxon>Lactobacillales</taxon>
        <taxon>Lactobacillaceae</taxon>
        <taxon>Oenococcus</taxon>
    </lineage>
</organism>
<dbReference type="HAMAP" id="MF_00148">
    <property type="entry name" value="UDG"/>
    <property type="match status" value="1"/>
</dbReference>
<evidence type="ECO:0000256" key="11">
    <source>
        <dbReference type="RuleBase" id="RU003780"/>
    </source>
</evidence>
<keyword evidence="8 9" id="KW-0234">DNA repair</keyword>
<accession>G9WGT0</accession>
<dbReference type="InterPro" id="IPR005122">
    <property type="entry name" value="Uracil-DNA_glycosylase-like"/>
</dbReference>
<dbReference type="GO" id="GO:0097510">
    <property type="term" value="P:base-excision repair, AP site formation via deaminated base removal"/>
    <property type="evidence" value="ECO:0007669"/>
    <property type="project" value="TreeGrafter"/>
</dbReference>
<keyword evidence="14" id="KW-1185">Reference proteome</keyword>
<dbReference type="EC" id="3.2.2.27" evidence="4 9"/>
<comment type="catalytic activity">
    <reaction evidence="1 9 11">
        <text>Hydrolyzes single-stranded DNA or mismatched double-stranded DNA and polynucleotides, releasing free uracil.</text>
        <dbReference type="EC" id="3.2.2.27"/>
    </reaction>
</comment>
<dbReference type="STRING" id="336988.NT96_06635"/>
<evidence type="ECO:0000256" key="4">
    <source>
        <dbReference type="ARBA" id="ARBA00012030"/>
    </source>
</evidence>
<dbReference type="PATRIC" id="fig|1045004.4.peg.1807"/>